<dbReference type="AlphaFoldDB" id="A0A392MVD8"/>
<sequence>MEKYLRFLFAVTGGVVVYTAVDDTTAGDVAVVNNFESHDTTNMDGSYSRKSKGDQQMKRYDSLLVKKEQRRSTDEEIWQFIVEEGEERKVSHPFE</sequence>
<comment type="caution">
    <text evidence="1">The sequence shown here is derived from an EMBL/GenBank/DDBJ whole genome shotgun (WGS) entry which is preliminary data.</text>
</comment>
<evidence type="ECO:0000313" key="2">
    <source>
        <dbReference type="Proteomes" id="UP000265520"/>
    </source>
</evidence>
<reference evidence="1 2" key="1">
    <citation type="journal article" date="2018" name="Front. Plant Sci.">
        <title>Red Clover (Trifolium pratense) and Zigzag Clover (T. medium) - A Picture of Genomic Similarities and Differences.</title>
        <authorList>
            <person name="Dluhosova J."/>
            <person name="Istvanek J."/>
            <person name="Nedelnik J."/>
            <person name="Repkova J."/>
        </authorList>
    </citation>
    <scope>NUCLEOTIDE SEQUENCE [LARGE SCALE GENOMIC DNA]</scope>
    <source>
        <strain evidence="2">cv. 10/8</strain>
        <tissue evidence="1">Leaf</tissue>
    </source>
</reference>
<gene>
    <name evidence="1" type="ORF">A2U01_0012378</name>
</gene>
<proteinExistence type="predicted"/>
<evidence type="ECO:0000313" key="1">
    <source>
        <dbReference type="EMBL" id="MCH91451.1"/>
    </source>
</evidence>
<dbReference type="EMBL" id="LXQA010020455">
    <property type="protein sequence ID" value="MCH91451.1"/>
    <property type="molecule type" value="Genomic_DNA"/>
</dbReference>
<accession>A0A392MVD8</accession>
<keyword evidence="2" id="KW-1185">Reference proteome</keyword>
<dbReference type="Proteomes" id="UP000265520">
    <property type="component" value="Unassembled WGS sequence"/>
</dbReference>
<protein>
    <submittedName>
        <fullName evidence="1">Uncharacterized protein</fullName>
    </submittedName>
</protein>
<organism evidence="1 2">
    <name type="scientific">Trifolium medium</name>
    <dbReference type="NCBI Taxonomy" id="97028"/>
    <lineage>
        <taxon>Eukaryota</taxon>
        <taxon>Viridiplantae</taxon>
        <taxon>Streptophyta</taxon>
        <taxon>Embryophyta</taxon>
        <taxon>Tracheophyta</taxon>
        <taxon>Spermatophyta</taxon>
        <taxon>Magnoliopsida</taxon>
        <taxon>eudicotyledons</taxon>
        <taxon>Gunneridae</taxon>
        <taxon>Pentapetalae</taxon>
        <taxon>rosids</taxon>
        <taxon>fabids</taxon>
        <taxon>Fabales</taxon>
        <taxon>Fabaceae</taxon>
        <taxon>Papilionoideae</taxon>
        <taxon>50 kb inversion clade</taxon>
        <taxon>NPAAA clade</taxon>
        <taxon>Hologalegina</taxon>
        <taxon>IRL clade</taxon>
        <taxon>Trifolieae</taxon>
        <taxon>Trifolium</taxon>
    </lineage>
</organism>
<name>A0A392MVD8_9FABA</name>